<evidence type="ECO:0000313" key="1">
    <source>
        <dbReference type="EMBL" id="SAL38206.1"/>
    </source>
</evidence>
<name>A0A658R1A5_9BURK</name>
<reference evidence="1 2" key="1">
    <citation type="submission" date="2016-01" db="EMBL/GenBank/DDBJ databases">
        <authorList>
            <person name="Peeters C."/>
        </authorList>
    </citation>
    <scope>NUCLEOTIDE SEQUENCE [LARGE SCALE GENOMIC DNA]</scope>
    <source>
        <strain evidence="1">LMG 29315</strain>
    </source>
</reference>
<sequence length="98" mass="11041">MTAPPQLPVLRLDGDIFFKQRIVNKTFRIQVTHECLIDIFGSDGSVEGDNKALHVNHQRIVSIATRKVMTGTISPVKILRDDFRTFSTVGGDRGHRPR</sequence>
<keyword evidence="2" id="KW-1185">Reference proteome</keyword>
<dbReference type="EMBL" id="FCNV02000009">
    <property type="protein sequence ID" value="SAL38206.1"/>
    <property type="molecule type" value="Genomic_DNA"/>
</dbReference>
<gene>
    <name evidence="1" type="ORF">AWB72_03877</name>
</gene>
<dbReference type="AlphaFoldDB" id="A0A658R1A5"/>
<dbReference type="Proteomes" id="UP000198263">
    <property type="component" value="Unassembled WGS sequence"/>
</dbReference>
<protein>
    <submittedName>
        <fullName evidence="1">Uncharacterized protein</fullName>
    </submittedName>
</protein>
<organism evidence="1 2">
    <name type="scientific">Caballeronia concitans</name>
    <dbReference type="NCBI Taxonomy" id="1777133"/>
    <lineage>
        <taxon>Bacteria</taxon>
        <taxon>Pseudomonadati</taxon>
        <taxon>Pseudomonadota</taxon>
        <taxon>Betaproteobacteria</taxon>
        <taxon>Burkholderiales</taxon>
        <taxon>Burkholderiaceae</taxon>
        <taxon>Caballeronia</taxon>
    </lineage>
</organism>
<comment type="caution">
    <text evidence="1">The sequence shown here is derived from an EMBL/GenBank/DDBJ whole genome shotgun (WGS) entry which is preliminary data.</text>
</comment>
<proteinExistence type="predicted"/>
<accession>A0A658R1A5</accession>
<evidence type="ECO:0000313" key="2">
    <source>
        <dbReference type="Proteomes" id="UP000198263"/>
    </source>
</evidence>